<feature type="compositionally biased region" description="Basic and acidic residues" evidence="2">
    <location>
        <begin position="76"/>
        <end position="94"/>
    </location>
</feature>
<feature type="signal peptide" evidence="3">
    <location>
        <begin position="1"/>
        <end position="32"/>
    </location>
</feature>
<feature type="compositionally biased region" description="Low complexity" evidence="2">
    <location>
        <begin position="161"/>
        <end position="183"/>
    </location>
</feature>
<dbReference type="PROSITE" id="PS50012">
    <property type="entry name" value="RCC1_3"/>
    <property type="match status" value="11"/>
</dbReference>
<feature type="compositionally biased region" description="Basic and acidic residues" evidence="2">
    <location>
        <begin position="192"/>
        <end position="204"/>
    </location>
</feature>
<reference evidence="4 5" key="1">
    <citation type="submission" date="2024-10" db="EMBL/GenBank/DDBJ databases">
        <title>Updated reference genomes for cyclostephanoid diatoms.</title>
        <authorList>
            <person name="Roberts W.R."/>
            <person name="Alverson A.J."/>
        </authorList>
    </citation>
    <scope>NUCLEOTIDE SEQUENCE [LARGE SCALE GENOMIC DNA]</scope>
    <source>
        <strain evidence="4 5">AJA010-31</strain>
    </source>
</reference>
<feature type="repeat" description="RCC1" evidence="1">
    <location>
        <begin position="1066"/>
        <end position="1120"/>
    </location>
</feature>
<comment type="caution">
    <text evidence="4">The sequence shown here is derived from an EMBL/GenBank/DDBJ whole genome shotgun (WGS) entry which is preliminary data.</text>
</comment>
<dbReference type="Pfam" id="PF00415">
    <property type="entry name" value="RCC1"/>
    <property type="match status" value="7"/>
</dbReference>
<dbReference type="Gene3D" id="2.130.10.30">
    <property type="entry name" value="Regulator of chromosome condensation 1/beta-lactamase-inhibitor protein II"/>
    <property type="match status" value="6"/>
</dbReference>
<feature type="compositionally biased region" description="Basic residues" evidence="2">
    <location>
        <begin position="95"/>
        <end position="112"/>
    </location>
</feature>
<keyword evidence="3" id="KW-0732">Signal</keyword>
<keyword evidence="5" id="KW-1185">Reference proteome</keyword>
<dbReference type="SUPFAM" id="SSF50985">
    <property type="entry name" value="RCC1/BLIP-II"/>
    <property type="match status" value="3"/>
</dbReference>
<feature type="repeat" description="RCC1" evidence="1">
    <location>
        <begin position="1736"/>
        <end position="1786"/>
    </location>
</feature>
<evidence type="ECO:0000256" key="2">
    <source>
        <dbReference type="SAM" id="MobiDB-lite"/>
    </source>
</evidence>
<feature type="repeat" description="RCC1" evidence="1">
    <location>
        <begin position="965"/>
        <end position="1014"/>
    </location>
</feature>
<dbReference type="InterPro" id="IPR051553">
    <property type="entry name" value="Ran_GTPase-activating"/>
</dbReference>
<feature type="repeat" description="RCC1" evidence="1">
    <location>
        <begin position="763"/>
        <end position="815"/>
    </location>
</feature>
<sequence>MLPINMEGHRAHGRLVRVLASMLLLISPLELANYWASDCSSINHRRLSLFAAADGAIEDVLPTKAAASSLRTMHIKGQERSSDPFELGDRELARKKQRAVKKRGANKKKRTNKERVNVKRARGNDKKKTSRNNSRGNGKTKKRMGDEMDSEKKKMSGNSGGKKNSNSANKKSSSNNNKKSSSNNKKKTSKASKKDSKSDKSKSDEMWYPKFDSIMCTSGGGRPLVGFNPMYYAATKQACCMRHFPSMAAECMLRSSASSIGMTAGGKPGIWGGSSSTWMGGAQPSWGAGVSGGTSKGGKSGKSGGGTSTTIVYIAMPGEAEVETDMPTDLPTSFPTALPTALPTTYIPTYYPTDLPTEEAAIVDTVIPTYSPTPGNYTDIPTAMPTLMTEEPTSSSETGLPTMEPSGKAAEPTMTPSIESTIQTDMPTIECSNTNWFFWGAEDGIGGSIAKDQAVPLLKNEPVLDLSAGSRYTLLIDSEGDAFASGFIESKFEYLGQFGVASDKLEEGQNDWRKIDQVADLSGKSTGSPSFAKAYAGASANSNAGEQHSLLIDKQGNVYTFGNNDRGQLCLGDNDPRYIPNQVKLDGSAIAAAIGEDFTLILLDDGSVYGCGSNEKGELGLGSGVKSVDKPENGNGLKDIVELYSGLNYALFHAAGGEVYSTGSNIYAQQCRDTNGEPIFTPEELPSLASKSIQSIMAGSESSYFLFVDGTVASCGRNDEGQLGDGTFIDQVKTFVIIPNNDIIEKLGSGPSSQSVFFIGENDLVYGAGANDRFQLGLGAPGKIAFPNLVAFDDPVFDVLKISSSGTHTVAINELICTNFPTATPTVTPTAYPTLSPTVPETNSWLYWGANEGRGETLGTNQEIPELIDEDIIDVVAGPRYTLKIDAEGNAYASGFIESKFEYLGHFGVEPDLLEEGPNNWQRIEKVADLNGKETNAPDFAKVYAGASGTANSGETHSLLIDQQGNVYTFGNNDRGQLCLGGNDPRYIPNQVSLKEPAMAAAIGEDFTLILLEDGSVFGCGSNEKGEIGLGNSIKSADKPDNGNGLKDIVDLSAGLNHALFQSKSGNILGTGSNIYMQLCEFTDGEPVTTPKAIKALGELKVDVSMIAAGRESSYLLLENGFVKACGRNDEGQLGDGTFVNNEFTDVLIPMEDIVSNLGSGPSSQSVFFFGENAVYGSGANDRFQLGLGEIGSQTLPVQVDFTDLATVDGIIKISSSGTHTVALNVPVDMPLSDTGIPTFSPTAGNGTGIPTFSPTVGNGIDTGDTGIPTFSPTVQPTTLGVESDIPTFSPTATPTVGAVIITSMPTTSPTYMVTIPVPTASPTYKTTLPATGIVFPTVSPTYNGTTPVTVIAEPTPSPTYMNMTVVEEPTPSPSSSGSGEPTFVPSIEAPTPLEALPTAVPTILASLLATVLFVSGDPASVGEVEDEVLLVPTDGNELIIDASAGSGYTLVVLNDGLAAAGGIVGDTYAGHLGLADVVEGIIELTVITNFTDLDGNELAEPPMMSSVKAGVETSVGSGLQHSIFIDVDGNAYASGNNDKGQLCLGDTDSRLTPFQIDLPEPAVYAAVGGDFTLILTESGTVYGCGSNELGQLGLGPDIDSALLPNSGNDLADVLSVSAGLNFALFRTADGIFVTGDNTYGQLCINPETEMLDTPSLIADVDGSAVEMFEAGYQSSYILFGLDDSAAACGLNDVGQLGDNTTVSQSRTAPIIPGKDKIINLGIGASSKSAFFLSDNAIYATGLNDFGQLGIDDGSVTEVSEPTKVVFATNVTLYNISPGDSQTLYW</sequence>
<feature type="repeat" description="RCC1" evidence="1">
    <location>
        <begin position="1015"/>
        <end position="1065"/>
    </location>
</feature>
<dbReference type="EMBL" id="JALLPJ020000694">
    <property type="protein sequence ID" value="KAL3785412.1"/>
    <property type="molecule type" value="Genomic_DNA"/>
</dbReference>
<feature type="compositionally biased region" description="Gly residues" evidence="2">
    <location>
        <begin position="289"/>
        <end position="307"/>
    </location>
</feature>
<feature type="repeat" description="RCC1" evidence="1">
    <location>
        <begin position="1580"/>
        <end position="1630"/>
    </location>
</feature>
<name>A0ABD3PBU2_9STRA</name>
<evidence type="ECO:0000256" key="1">
    <source>
        <dbReference type="PROSITE-ProRule" id="PRU00235"/>
    </source>
</evidence>
<feature type="compositionally biased region" description="Basic and acidic residues" evidence="2">
    <location>
        <begin position="143"/>
        <end position="154"/>
    </location>
</feature>
<feature type="region of interest" description="Disordered" evidence="2">
    <location>
        <begin position="389"/>
        <end position="414"/>
    </location>
</feature>
<dbReference type="InterPro" id="IPR000408">
    <property type="entry name" value="Reg_chr_condens"/>
</dbReference>
<evidence type="ECO:0000313" key="5">
    <source>
        <dbReference type="Proteomes" id="UP001530400"/>
    </source>
</evidence>
<feature type="repeat" description="RCC1" evidence="1">
    <location>
        <begin position="556"/>
        <end position="605"/>
    </location>
</feature>
<dbReference type="Proteomes" id="UP001530400">
    <property type="component" value="Unassembled WGS sequence"/>
</dbReference>
<proteinExistence type="predicted"/>
<gene>
    <name evidence="4" type="ORF">ACHAWO_005187</name>
</gene>
<evidence type="ECO:0000313" key="4">
    <source>
        <dbReference type="EMBL" id="KAL3785412.1"/>
    </source>
</evidence>
<dbReference type="InterPro" id="IPR009091">
    <property type="entry name" value="RCC1/BLIP-II"/>
</dbReference>
<organism evidence="4 5">
    <name type="scientific">Cyclotella atomus</name>
    <dbReference type="NCBI Taxonomy" id="382360"/>
    <lineage>
        <taxon>Eukaryota</taxon>
        <taxon>Sar</taxon>
        <taxon>Stramenopiles</taxon>
        <taxon>Ochrophyta</taxon>
        <taxon>Bacillariophyta</taxon>
        <taxon>Coscinodiscophyceae</taxon>
        <taxon>Thalassiosirophycidae</taxon>
        <taxon>Stephanodiscales</taxon>
        <taxon>Stephanodiscaceae</taxon>
        <taxon>Cyclotella</taxon>
    </lineage>
</organism>
<feature type="compositionally biased region" description="Basic and acidic residues" evidence="2">
    <location>
        <begin position="113"/>
        <end position="127"/>
    </location>
</feature>
<dbReference type="PANTHER" id="PTHR45982:SF1">
    <property type="entry name" value="REGULATOR OF CHROMOSOME CONDENSATION"/>
    <property type="match status" value="1"/>
</dbReference>
<feature type="repeat" description="RCC1" evidence="1">
    <location>
        <begin position="1173"/>
        <end position="1227"/>
    </location>
</feature>
<dbReference type="PANTHER" id="PTHR45982">
    <property type="entry name" value="REGULATOR OF CHROMOSOME CONDENSATION"/>
    <property type="match status" value="1"/>
</dbReference>
<feature type="repeat" description="RCC1" evidence="1">
    <location>
        <begin position="606"/>
        <end position="656"/>
    </location>
</feature>
<protein>
    <submittedName>
        <fullName evidence="4">Uncharacterized protein</fullName>
    </submittedName>
</protein>
<feature type="repeat" description="RCC1" evidence="1">
    <location>
        <begin position="657"/>
        <end position="709"/>
    </location>
</feature>
<evidence type="ECO:0000256" key="3">
    <source>
        <dbReference type="SAM" id="SignalP"/>
    </source>
</evidence>
<feature type="repeat" description="RCC1" evidence="1">
    <location>
        <begin position="1530"/>
        <end position="1579"/>
    </location>
</feature>
<feature type="region of interest" description="Disordered" evidence="2">
    <location>
        <begin position="282"/>
        <end position="307"/>
    </location>
</feature>
<feature type="region of interest" description="Disordered" evidence="2">
    <location>
        <begin position="74"/>
        <end position="204"/>
    </location>
</feature>
<feature type="chain" id="PRO_5044767067" evidence="3">
    <location>
        <begin position="33"/>
        <end position="1786"/>
    </location>
</feature>
<dbReference type="PRINTS" id="PR00633">
    <property type="entry name" value="RCCNDNSATION"/>
</dbReference>
<accession>A0ABD3PBU2</accession>